<dbReference type="GO" id="GO:0033389">
    <property type="term" value="P:putrescine biosynthetic process from arginine, via agmatine"/>
    <property type="evidence" value="ECO:0007669"/>
    <property type="project" value="TreeGrafter"/>
</dbReference>
<protein>
    <submittedName>
        <fullName evidence="6">Arginase</fullName>
    </submittedName>
</protein>
<keyword evidence="4" id="KW-0464">Manganese</keyword>
<keyword evidence="7" id="KW-1185">Reference proteome</keyword>
<accession>A0A917IYM7</accession>
<dbReference type="InterPro" id="IPR023696">
    <property type="entry name" value="Ureohydrolase_dom_sf"/>
</dbReference>
<gene>
    <name evidence="6" type="ORF">GCM10011379_29060</name>
</gene>
<organism evidence="6 7">
    <name type="scientific">Filimonas zeae</name>
    <dbReference type="NCBI Taxonomy" id="1737353"/>
    <lineage>
        <taxon>Bacteria</taxon>
        <taxon>Pseudomonadati</taxon>
        <taxon>Bacteroidota</taxon>
        <taxon>Chitinophagia</taxon>
        <taxon>Chitinophagales</taxon>
        <taxon>Chitinophagaceae</taxon>
        <taxon>Filimonas</taxon>
    </lineage>
</organism>
<dbReference type="RefSeq" id="WP_188953453.1">
    <property type="nucleotide sequence ID" value="NZ_BMIB01000003.1"/>
</dbReference>
<evidence type="ECO:0000313" key="6">
    <source>
        <dbReference type="EMBL" id="GGH70601.1"/>
    </source>
</evidence>
<dbReference type="GO" id="GO:0008783">
    <property type="term" value="F:agmatinase activity"/>
    <property type="evidence" value="ECO:0007669"/>
    <property type="project" value="TreeGrafter"/>
</dbReference>
<dbReference type="GO" id="GO:0046872">
    <property type="term" value="F:metal ion binding"/>
    <property type="evidence" value="ECO:0007669"/>
    <property type="project" value="UniProtKB-KW"/>
</dbReference>
<dbReference type="PANTHER" id="PTHR11358:SF35">
    <property type="entry name" value="FORMIMIDOYLGLUTAMASE"/>
    <property type="match status" value="1"/>
</dbReference>
<keyword evidence="3" id="KW-0369">Histidine metabolism</keyword>
<name>A0A917IYM7_9BACT</name>
<dbReference type="SUPFAM" id="SSF52768">
    <property type="entry name" value="Arginase/deacetylase"/>
    <property type="match status" value="1"/>
</dbReference>
<sequence>MQHLKLYKKDDILAITRIRKFETKLGECVQVLRDITNIEASLLGNDATYIVVGVPEDIGVKANLGAGGADTAWLPFLRAFLNIQSNDFLNGEEVMVLGHFDFSDISNLIEGNALTPDEKIEACRHAVRTIDDEVENIVKLITQCGKIPIIIGGGHNNAYPCIKGAAKGLHKSGLLPIAQINAINLDAHADYRPAEGRHSGNAFRYAEEDGYLEKYCMLGLHENYLTQNTWVDIVNNPFMDVITYEDIFLHEKYTFLQAIAHAAAFTEDTYCGIELDLDSIEQTLASAVTPAGIQPLHARQYVHYAAMDTKVAYLHICEGATQLADGRRDDSTGKLISYLVSDFVKSREAVLNGAPEE</sequence>
<dbReference type="EMBL" id="BMIB01000003">
    <property type="protein sequence ID" value="GGH70601.1"/>
    <property type="molecule type" value="Genomic_DNA"/>
</dbReference>
<proteinExistence type="inferred from homology"/>
<dbReference type="Pfam" id="PF00491">
    <property type="entry name" value="Arginase"/>
    <property type="match status" value="1"/>
</dbReference>
<reference evidence="6" key="1">
    <citation type="journal article" date="2014" name="Int. J. Syst. Evol. Microbiol.">
        <title>Complete genome sequence of Corynebacterium casei LMG S-19264T (=DSM 44701T), isolated from a smear-ripened cheese.</title>
        <authorList>
            <consortium name="US DOE Joint Genome Institute (JGI-PGF)"/>
            <person name="Walter F."/>
            <person name="Albersmeier A."/>
            <person name="Kalinowski J."/>
            <person name="Ruckert C."/>
        </authorList>
    </citation>
    <scope>NUCLEOTIDE SEQUENCE</scope>
    <source>
        <strain evidence="6">CGMCC 1.15290</strain>
    </source>
</reference>
<comment type="caution">
    <text evidence="6">The sequence shown here is derived from an EMBL/GenBank/DDBJ whole genome shotgun (WGS) entry which is preliminary data.</text>
</comment>
<dbReference type="PANTHER" id="PTHR11358">
    <property type="entry name" value="ARGINASE/AGMATINASE"/>
    <property type="match status" value="1"/>
</dbReference>
<dbReference type="PROSITE" id="PS51409">
    <property type="entry name" value="ARGINASE_2"/>
    <property type="match status" value="1"/>
</dbReference>
<evidence type="ECO:0000256" key="1">
    <source>
        <dbReference type="ARBA" id="ARBA00022723"/>
    </source>
</evidence>
<evidence type="ECO:0000256" key="2">
    <source>
        <dbReference type="ARBA" id="ARBA00022801"/>
    </source>
</evidence>
<comment type="similarity">
    <text evidence="5">Belongs to the arginase family.</text>
</comment>
<dbReference type="GO" id="GO:0006547">
    <property type="term" value="P:L-histidine metabolic process"/>
    <property type="evidence" value="ECO:0007669"/>
    <property type="project" value="UniProtKB-KW"/>
</dbReference>
<dbReference type="AlphaFoldDB" id="A0A917IYM7"/>
<dbReference type="Gene3D" id="3.40.800.10">
    <property type="entry name" value="Ureohydrolase domain"/>
    <property type="match status" value="1"/>
</dbReference>
<evidence type="ECO:0000256" key="3">
    <source>
        <dbReference type="ARBA" id="ARBA00022808"/>
    </source>
</evidence>
<dbReference type="InterPro" id="IPR006035">
    <property type="entry name" value="Ureohydrolase"/>
</dbReference>
<evidence type="ECO:0000256" key="5">
    <source>
        <dbReference type="PROSITE-ProRule" id="PRU00742"/>
    </source>
</evidence>
<keyword evidence="1" id="KW-0479">Metal-binding</keyword>
<dbReference type="Proteomes" id="UP000627292">
    <property type="component" value="Unassembled WGS sequence"/>
</dbReference>
<keyword evidence="2" id="KW-0378">Hydrolase</keyword>
<reference evidence="6" key="2">
    <citation type="submission" date="2020-09" db="EMBL/GenBank/DDBJ databases">
        <authorList>
            <person name="Sun Q."/>
            <person name="Zhou Y."/>
        </authorList>
    </citation>
    <scope>NUCLEOTIDE SEQUENCE</scope>
    <source>
        <strain evidence="6">CGMCC 1.15290</strain>
    </source>
</reference>
<evidence type="ECO:0000313" key="7">
    <source>
        <dbReference type="Proteomes" id="UP000627292"/>
    </source>
</evidence>
<evidence type="ECO:0000256" key="4">
    <source>
        <dbReference type="ARBA" id="ARBA00023211"/>
    </source>
</evidence>